<dbReference type="PANTHER" id="PTHR43471:SF3">
    <property type="entry name" value="ABC TRANSPORTER PERMEASE PROTEIN NATB"/>
    <property type="match status" value="1"/>
</dbReference>
<feature type="transmembrane region" description="Helical" evidence="5">
    <location>
        <begin position="321"/>
        <end position="339"/>
    </location>
</feature>
<keyword evidence="4 5" id="KW-0472">Membrane</keyword>
<name>A0A6N7VQD7_9ACTO</name>
<reference evidence="7 8" key="1">
    <citation type="submission" date="2019-08" db="EMBL/GenBank/DDBJ databases">
        <title>In-depth cultivation of the pig gut microbiome towards novel bacterial diversity and tailored functional studies.</title>
        <authorList>
            <person name="Wylensek D."/>
            <person name="Hitch T.C.A."/>
            <person name="Clavel T."/>
        </authorList>
    </citation>
    <scope>NUCLEOTIDE SEQUENCE [LARGE SCALE GENOMIC DNA]</scope>
    <source>
        <strain evidence="7 8">WB03_NA08</strain>
    </source>
</reference>
<evidence type="ECO:0000313" key="8">
    <source>
        <dbReference type="Proteomes" id="UP000470875"/>
    </source>
</evidence>
<dbReference type="GO" id="GO:0140359">
    <property type="term" value="F:ABC-type transporter activity"/>
    <property type="evidence" value="ECO:0007669"/>
    <property type="project" value="InterPro"/>
</dbReference>
<evidence type="ECO:0000256" key="4">
    <source>
        <dbReference type="ARBA" id="ARBA00023136"/>
    </source>
</evidence>
<feature type="domain" description="ABC-2 type transporter transmembrane" evidence="6">
    <location>
        <begin position="23"/>
        <end position="334"/>
    </location>
</feature>
<feature type="transmembrane region" description="Helical" evidence="5">
    <location>
        <begin position="138"/>
        <end position="158"/>
    </location>
</feature>
<organism evidence="7 8">
    <name type="scientific">Scrofimicrobium canadense</name>
    <dbReference type="NCBI Taxonomy" id="2652290"/>
    <lineage>
        <taxon>Bacteria</taxon>
        <taxon>Bacillati</taxon>
        <taxon>Actinomycetota</taxon>
        <taxon>Actinomycetes</taxon>
        <taxon>Actinomycetales</taxon>
        <taxon>Actinomycetaceae</taxon>
        <taxon>Scrofimicrobium</taxon>
    </lineage>
</organism>
<accession>A0A6N7VQD7</accession>
<dbReference type="EMBL" id="VULO01000004">
    <property type="protein sequence ID" value="MSS83937.1"/>
    <property type="molecule type" value="Genomic_DNA"/>
</dbReference>
<dbReference type="Pfam" id="PF12698">
    <property type="entry name" value="ABC2_membrane_3"/>
    <property type="match status" value="1"/>
</dbReference>
<evidence type="ECO:0000313" key="7">
    <source>
        <dbReference type="EMBL" id="MSS83937.1"/>
    </source>
</evidence>
<gene>
    <name evidence="7" type="ORF">FYJ24_03990</name>
</gene>
<dbReference type="PANTHER" id="PTHR43471">
    <property type="entry name" value="ABC TRANSPORTER PERMEASE"/>
    <property type="match status" value="1"/>
</dbReference>
<protein>
    <submittedName>
        <fullName evidence="7">ABC transporter permease</fullName>
    </submittedName>
</protein>
<evidence type="ECO:0000256" key="5">
    <source>
        <dbReference type="SAM" id="Phobius"/>
    </source>
</evidence>
<evidence type="ECO:0000259" key="6">
    <source>
        <dbReference type="Pfam" id="PF12698"/>
    </source>
</evidence>
<feature type="transmembrane region" description="Helical" evidence="5">
    <location>
        <begin position="24"/>
        <end position="46"/>
    </location>
</feature>
<keyword evidence="8" id="KW-1185">Reference proteome</keyword>
<feature type="transmembrane region" description="Helical" evidence="5">
    <location>
        <begin position="264"/>
        <end position="282"/>
    </location>
</feature>
<dbReference type="AlphaFoldDB" id="A0A6N7VQD7"/>
<evidence type="ECO:0000256" key="3">
    <source>
        <dbReference type="ARBA" id="ARBA00022989"/>
    </source>
</evidence>
<evidence type="ECO:0000256" key="1">
    <source>
        <dbReference type="ARBA" id="ARBA00004141"/>
    </source>
</evidence>
<feature type="transmembrane region" description="Helical" evidence="5">
    <location>
        <begin position="230"/>
        <end position="252"/>
    </location>
</feature>
<comment type="caution">
    <text evidence="7">The sequence shown here is derived from an EMBL/GenBank/DDBJ whole genome shotgun (WGS) entry which is preliminary data.</text>
</comment>
<comment type="subcellular location">
    <subcellularLocation>
        <location evidence="1">Membrane</location>
        <topology evidence="1">Multi-pass membrane protein</topology>
    </subcellularLocation>
</comment>
<dbReference type="GO" id="GO:0016020">
    <property type="term" value="C:membrane"/>
    <property type="evidence" value="ECO:0007669"/>
    <property type="project" value="UniProtKB-SubCell"/>
</dbReference>
<evidence type="ECO:0000256" key="2">
    <source>
        <dbReference type="ARBA" id="ARBA00022692"/>
    </source>
</evidence>
<keyword evidence="3 5" id="KW-1133">Transmembrane helix</keyword>
<feature type="transmembrane region" description="Helical" evidence="5">
    <location>
        <begin position="197"/>
        <end position="218"/>
    </location>
</feature>
<dbReference type="Proteomes" id="UP000470875">
    <property type="component" value="Unassembled WGS sequence"/>
</dbReference>
<proteinExistence type="predicted"/>
<sequence>MMLLPTTFYLVAKREILSQVKTKSFLITTAILLVVVFGSIIFGSIFSGGESKPDSVAVVEGITPEIDLSGVITPVAVSSIDEANALVRTGDVSAAIIPEDSVLGYSLVALDKEPQGLITALSVSPTVELLEPPESSPLLRYIVSIAFGAIFMMMAMAFGSTIAQNTIVEKQTRTVELLLSAIPARALLAGKNVGNSILAFGQMAAIAAVTIIGLVVTGQEELLGLIGAPLLWFLLFFVVGFLLIASIFAASASLVSRIEDSGTVLMPVMMLIMLPYFVVILFGDNQLIMSIASYFPFSAPVAMPVRLFTGTALWWEPLLSLVILLVSTLCVVLVGERIYTGSLLQVGRRLKIREALSLSR</sequence>
<dbReference type="InterPro" id="IPR013525">
    <property type="entry name" value="ABC2_TM"/>
</dbReference>
<keyword evidence="2 5" id="KW-0812">Transmembrane</keyword>